<dbReference type="Gene3D" id="2.60.120.200">
    <property type="match status" value="4"/>
</dbReference>
<feature type="domain" description="EGF-like" evidence="9">
    <location>
        <begin position="1052"/>
        <end position="1088"/>
    </location>
</feature>
<evidence type="ECO:0000256" key="2">
    <source>
        <dbReference type="ARBA" id="ARBA00022729"/>
    </source>
</evidence>
<feature type="domain" description="EGF-like" evidence="9">
    <location>
        <begin position="1317"/>
        <end position="1354"/>
    </location>
</feature>
<dbReference type="SUPFAM" id="SSF49899">
    <property type="entry name" value="Concanavalin A-like lectins/glucanases"/>
    <property type="match status" value="4"/>
</dbReference>
<keyword evidence="2 7" id="KW-0732">Signal</keyword>
<evidence type="ECO:0000256" key="3">
    <source>
        <dbReference type="ARBA" id="ARBA00022737"/>
    </source>
</evidence>
<feature type="disulfide bond" evidence="6">
    <location>
        <begin position="1118"/>
        <end position="1127"/>
    </location>
</feature>
<dbReference type="FunFam" id="2.10.25.10:FF:000122">
    <property type="entry name" value="Protein crumbs homolog 2"/>
    <property type="match status" value="1"/>
</dbReference>
<dbReference type="Pfam" id="PF12661">
    <property type="entry name" value="hEGF"/>
    <property type="match status" value="2"/>
</dbReference>
<dbReference type="GO" id="GO:0005911">
    <property type="term" value="C:cell-cell junction"/>
    <property type="evidence" value="ECO:0007669"/>
    <property type="project" value="UniProtKB-ARBA"/>
</dbReference>
<feature type="domain" description="Laminin G" evidence="8">
    <location>
        <begin position="601"/>
        <end position="785"/>
    </location>
</feature>
<dbReference type="GO" id="GO:0040008">
    <property type="term" value="P:regulation of growth"/>
    <property type="evidence" value="ECO:0007669"/>
    <property type="project" value="UniProtKB-ARBA"/>
</dbReference>
<dbReference type="SUPFAM" id="SSF57184">
    <property type="entry name" value="Growth factor receptor domain"/>
    <property type="match status" value="1"/>
</dbReference>
<feature type="domain" description="Laminin G" evidence="8">
    <location>
        <begin position="1134"/>
        <end position="1326"/>
    </location>
</feature>
<dbReference type="CDD" id="cd00110">
    <property type="entry name" value="LamG"/>
    <property type="match status" value="4"/>
</dbReference>
<feature type="disulfide bond" evidence="6">
    <location>
        <begin position="50"/>
        <end position="59"/>
    </location>
</feature>
<dbReference type="SMART" id="SM00179">
    <property type="entry name" value="EGF_CA"/>
    <property type="match status" value="11"/>
</dbReference>
<dbReference type="InterPro" id="IPR013032">
    <property type="entry name" value="EGF-like_CS"/>
</dbReference>
<dbReference type="InterPro" id="IPR001881">
    <property type="entry name" value="EGF-like_Ca-bd_dom"/>
</dbReference>
<dbReference type="InterPro" id="IPR000742">
    <property type="entry name" value="EGF"/>
</dbReference>
<dbReference type="Gene3D" id="2.10.25.10">
    <property type="entry name" value="Laminin"/>
    <property type="match status" value="13"/>
</dbReference>
<dbReference type="GO" id="GO:0019904">
    <property type="term" value="F:protein domain specific binding"/>
    <property type="evidence" value="ECO:0007669"/>
    <property type="project" value="UniProtKB-ARBA"/>
</dbReference>
<keyword evidence="11" id="KW-1185">Reference proteome</keyword>
<dbReference type="Pfam" id="PF02210">
    <property type="entry name" value="Laminin_G_2"/>
    <property type="match status" value="3"/>
</dbReference>
<feature type="domain" description="EGF-like" evidence="9">
    <location>
        <begin position="20"/>
        <end position="60"/>
    </location>
</feature>
<dbReference type="Pfam" id="PF00008">
    <property type="entry name" value="EGF"/>
    <property type="match status" value="9"/>
</dbReference>
<evidence type="ECO:0008006" key="12">
    <source>
        <dbReference type="Google" id="ProtNLM"/>
    </source>
</evidence>
<evidence type="ECO:0000313" key="11">
    <source>
        <dbReference type="Proteomes" id="UP000494040"/>
    </source>
</evidence>
<keyword evidence="4 6" id="KW-1015">Disulfide bond</keyword>
<feature type="domain" description="EGF-like" evidence="9">
    <location>
        <begin position="817"/>
        <end position="854"/>
    </location>
</feature>
<feature type="disulfide bond" evidence="6">
    <location>
        <begin position="283"/>
        <end position="292"/>
    </location>
</feature>
<reference evidence="10" key="1">
    <citation type="submission" date="2022-01" db="UniProtKB">
        <authorList>
            <consortium name="EnsemblMetazoa"/>
        </authorList>
    </citation>
    <scope>IDENTIFICATION</scope>
</reference>
<feature type="domain" description="EGF-like" evidence="9">
    <location>
        <begin position="62"/>
        <end position="98"/>
    </location>
</feature>
<dbReference type="CDD" id="cd00054">
    <property type="entry name" value="EGF_CA"/>
    <property type="match status" value="8"/>
</dbReference>
<dbReference type="GO" id="GO:0050769">
    <property type="term" value="P:positive regulation of neurogenesis"/>
    <property type="evidence" value="ECO:0007669"/>
    <property type="project" value="UniProtKB-ARBA"/>
</dbReference>
<organism evidence="10 11">
    <name type="scientific">Cimex lectularius</name>
    <name type="common">Bed bug</name>
    <name type="synonym">Acanthia lectularia</name>
    <dbReference type="NCBI Taxonomy" id="79782"/>
    <lineage>
        <taxon>Eukaryota</taxon>
        <taxon>Metazoa</taxon>
        <taxon>Ecdysozoa</taxon>
        <taxon>Arthropoda</taxon>
        <taxon>Hexapoda</taxon>
        <taxon>Insecta</taxon>
        <taxon>Pterygota</taxon>
        <taxon>Neoptera</taxon>
        <taxon>Paraneoptera</taxon>
        <taxon>Hemiptera</taxon>
        <taxon>Heteroptera</taxon>
        <taxon>Panheteroptera</taxon>
        <taxon>Cimicomorpha</taxon>
        <taxon>Cimicidae</taxon>
        <taxon>Cimex</taxon>
    </lineage>
</organism>
<feature type="disulfide bond" evidence="6">
    <location>
        <begin position="584"/>
        <end position="593"/>
    </location>
</feature>
<comment type="caution">
    <text evidence="6">Lacks conserved residue(s) required for the propagation of feature annotation.</text>
</comment>
<dbReference type="PROSITE" id="PS00022">
    <property type="entry name" value="EGF_1"/>
    <property type="match status" value="12"/>
</dbReference>
<accession>A0A8I6SKA4</accession>
<dbReference type="OMA" id="FYCEIAL"/>
<dbReference type="PANTHER" id="PTHR12916">
    <property type="entry name" value="CYTOCHROME C OXIDASE POLYPEPTIDE VIC-2"/>
    <property type="match status" value="1"/>
</dbReference>
<keyword evidence="3" id="KW-0677">Repeat</keyword>
<dbReference type="EnsemblMetazoa" id="XM_024227003.1">
    <property type="protein sequence ID" value="XP_024082771.1"/>
    <property type="gene ID" value="LOC106665640"/>
</dbReference>
<dbReference type="InterPro" id="IPR013320">
    <property type="entry name" value="ConA-like_dom_sf"/>
</dbReference>
<feature type="domain" description="EGF-like" evidence="9">
    <location>
        <begin position="1355"/>
        <end position="1391"/>
    </location>
</feature>
<evidence type="ECO:0000313" key="10">
    <source>
        <dbReference type="EnsemblMetazoa" id="XP_024082771.1"/>
    </source>
</evidence>
<dbReference type="RefSeq" id="XP_024082771.1">
    <property type="nucleotide sequence ID" value="XM_024227003.1"/>
</dbReference>
<dbReference type="OrthoDB" id="283575at2759"/>
<feature type="domain" description="EGF-like" evidence="9">
    <location>
        <begin position="138"/>
        <end position="178"/>
    </location>
</feature>
<dbReference type="PROSITE" id="PS50025">
    <property type="entry name" value="LAM_G_DOMAIN"/>
    <property type="match status" value="4"/>
</dbReference>
<evidence type="ECO:0000259" key="9">
    <source>
        <dbReference type="PROSITE" id="PS50026"/>
    </source>
</evidence>
<dbReference type="GeneID" id="106665640"/>
<dbReference type="SMART" id="SM00282">
    <property type="entry name" value="LamG"/>
    <property type="match status" value="4"/>
</dbReference>
<dbReference type="Pfam" id="PF00054">
    <property type="entry name" value="Laminin_G_1"/>
    <property type="match status" value="1"/>
</dbReference>
<evidence type="ECO:0000256" key="1">
    <source>
        <dbReference type="ARBA" id="ARBA00022536"/>
    </source>
</evidence>
<dbReference type="PROSITE" id="PS00010">
    <property type="entry name" value="ASX_HYDROXYL"/>
    <property type="match status" value="5"/>
</dbReference>
<dbReference type="GO" id="GO:0007411">
    <property type="term" value="P:axon guidance"/>
    <property type="evidence" value="ECO:0007669"/>
    <property type="project" value="UniProtKB-ARBA"/>
</dbReference>
<keyword evidence="5" id="KW-0325">Glycoprotein</keyword>
<dbReference type="PROSITE" id="PS01187">
    <property type="entry name" value="EGF_CA"/>
    <property type="match status" value="1"/>
</dbReference>
<dbReference type="GO" id="GO:0048863">
    <property type="term" value="P:stem cell differentiation"/>
    <property type="evidence" value="ECO:0007669"/>
    <property type="project" value="UniProtKB-ARBA"/>
</dbReference>
<feature type="disulfide bond" evidence="6">
    <location>
        <begin position="88"/>
        <end position="97"/>
    </location>
</feature>
<feature type="domain" description="Laminin G" evidence="8">
    <location>
        <begin position="864"/>
        <end position="1051"/>
    </location>
</feature>
<feature type="disulfide bond" evidence="6">
    <location>
        <begin position="1344"/>
        <end position="1353"/>
    </location>
</feature>
<dbReference type="InterPro" id="IPR000152">
    <property type="entry name" value="EGF-type_Asp/Asn_hydroxyl_site"/>
</dbReference>
<proteinExistence type="predicted"/>
<dbReference type="GO" id="GO:0030097">
    <property type="term" value="P:hemopoiesis"/>
    <property type="evidence" value="ECO:0007669"/>
    <property type="project" value="UniProtKB-ARBA"/>
</dbReference>
<feature type="disulfide bond" evidence="6">
    <location>
        <begin position="1078"/>
        <end position="1087"/>
    </location>
</feature>
<evidence type="ECO:0000259" key="8">
    <source>
        <dbReference type="PROSITE" id="PS50025"/>
    </source>
</evidence>
<dbReference type="InterPro" id="IPR018097">
    <property type="entry name" value="EGF_Ca-bd_CS"/>
</dbReference>
<evidence type="ECO:0000256" key="6">
    <source>
        <dbReference type="PROSITE-ProRule" id="PRU00076"/>
    </source>
</evidence>
<dbReference type="InterPro" id="IPR009030">
    <property type="entry name" value="Growth_fac_rcpt_cys_sf"/>
</dbReference>
<dbReference type="GO" id="GO:0016318">
    <property type="term" value="P:ommatidial rotation"/>
    <property type="evidence" value="ECO:0007669"/>
    <property type="project" value="UniProtKB-ARBA"/>
</dbReference>
<evidence type="ECO:0000256" key="5">
    <source>
        <dbReference type="ARBA" id="ARBA00023180"/>
    </source>
</evidence>
<dbReference type="GO" id="GO:0048056">
    <property type="term" value="P:R3/R4 cell differentiation"/>
    <property type="evidence" value="ECO:0007669"/>
    <property type="project" value="UniProtKB-ARBA"/>
</dbReference>
<dbReference type="SUPFAM" id="SSF57196">
    <property type="entry name" value="EGF/Laminin"/>
    <property type="match status" value="6"/>
</dbReference>
<feature type="domain" description="EGF-like" evidence="9">
    <location>
        <begin position="218"/>
        <end position="254"/>
    </location>
</feature>
<dbReference type="SMART" id="SM00181">
    <property type="entry name" value="EGF"/>
    <property type="match status" value="14"/>
</dbReference>
<dbReference type="PROSITE" id="PS01186">
    <property type="entry name" value="EGF_2"/>
    <property type="match status" value="8"/>
</dbReference>
<dbReference type="GO" id="GO:0009952">
    <property type="term" value="P:anterior/posterior pattern specification"/>
    <property type="evidence" value="ECO:0007669"/>
    <property type="project" value="UniProtKB-ARBA"/>
</dbReference>
<dbReference type="InterPro" id="IPR001791">
    <property type="entry name" value="Laminin_G"/>
</dbReference>
<feature type="disulfide bond" evidence="6">
    <location>
        <begin position="1381"/>
        <end position="1390"/>
    </location>
</feature>
<feature type="disulfide bond" evidence="6">
    <location>
        <begin position="168"/>
        <end position="177"/>
    </location>
</feature>
<dbReference type="KEGG" id="clec:106665640"/>
<dbReference type="PANTHER" id="PTHR12916:SF4">
    <property type="entry name" value="UNINFLATABLE, ISOFORM C"/>
    <property type="match status" value="1"/>
</dbReference>
<dbReference type="Proteomes" id="UP000494040">
    <property type="component" value="Unassembled WGS sequence"/>
</dbReference>
<dbReference type="FunFam" id="2.10.25.10:FF:000012">
    <property type="entry name" value="Delta-like protein"/>
    <property type="match status" value="1"/>
</dbReference>
<dbReference type="PRINTS" id="PR00010">
    <property type="entry name" value="EGFBLOOD"/>
</dbReference>
<feature type="domain" description="EGF-like" evidence="9">
    <location>
        <begin position="256"/>
        <end position="293"/>
    </location>
</feature>
<feature type="disulfide bond" evidence="6">
    <location>
        <begin position="844"/>
        <end position="853"/>
    </location>
</feature>
<feature type="disulfide bond" evidence="6">
    <location>
        <begin position="244"/>
        <end position="253"/>
    </location>
</feature>
<feature type="disulfide bond" evidence="6">
    <location>
        <begin position="206"/>
        <end position="215"/>
    </location>
</feature>
<feature type="domain" description="EGF-like" evidence="9">
    <location>
        <begin position="781"/>
        <end position="814"/>
    </location>
</feature>
<dbReference type="GO" id="GO:0035282">
    <property type="term" value="P:segmentation"/>
    <property type="evidence" value="ECO:0007669"/>
    <property type="project" value="UniProtKB-ARBA"/>
</dbReference>
<feature type="disulfide bond" evidence="6">
    <location>
        <begin position="24"/>
        <end position="34"/>
    </location>
</feature>
<feature type="domain" description="EGF-like" evidence="9">
    <location>
        <begin position="558"/>
        <end position="594"/>
    </location>
</feature>
<evidence type="ECO:0000256" key="4">
    <source>
        <dbReference type="ARBA" id="ARBA00023157"/>
    </source>
</evidence>
<feature type="disulfide bond" evidence="6">
    <location>
        <begin position="126"/>
        <end position="135"/>
    </location>
</feature>
<feature type="domain" description="EGF-like" evidence="9">
    <location>
        <begin position="1090"/>
        <end position="1128"/>
    </location>
</feature>
<feature type="domain" description="EGF-like" evidence="9">
    <location>
        <begin position="180"/>
        <end position="216"/>
    </location>
</feature>
<dbReference type="GO" id="GO:0005509">
    <property type="term" value="F:calcium ion binding"/>
    <property type="evidence" value="ECO:0007669"/>
    <property type="project" value="InterPro"/>
</dbReference>
<keyword evidence="1 6" id="KW-0245">EGF-like domain</keyword>
<dbReference type="FunFam" id="2.10.25.10:FF:000472">
    <property type="entry name" value="Uncharacterized protein, isoform A"/>
    <property type="match status" value="2"/>
</dbReference>
<name>A0A8I6SKA4_CIMLE</name>
<dbReference type="PROSITE" id="PS50026">
    <property type="entry name" value="EGF_3"/>
    <property type="match status" value="14"/>
</dbReference>
<feature type="domain" description="EGF-like" evidence="9">
    <location>
        <begin position="100"/>
        <end position="136"/>
    </location>
</feature>
<sequence length="1590" mass="174552">MMFTYLWVAFFTSLTVRCSASLACITNPCVYGICMDAVNGFVTSSYTCYCIDGYTGINCQTNWDECWSSPCQNGGTCHDGIAFFNCSCPDGFVGETCDENINECGSNPCLNNGTCLDVANGYNCQCQPGYSGYNCEMDMAVCNTTDETRCANGGACIEGPGITFSCRCLPGWTSRLCDLPVDECSSSPCENGGVCIDMHAMYVCACPYGYTGSNCETQVELCTTNTCENDALCVVEGRTSVCYCVPDFHGDRCQFKYDECQKGPGCLNGGSCIDGVDSYTCSCTENFTGRFCECQYNEAGKLNCNYFYTVVPSTTESVQNGIKTSYVTSFPNFYSTNSSIGIESTLRTELTSYVPIDFSSPGQTDETDKNYITTETTTVTGKETSYTQDFSKFSSGFTNSPFEISTSSGVSLTDYYQNGSQTITTIPNITNIPTMPNIPTLSNDKFSVTFDHQVPTFTESTLTTDKTITPMKSGSSRDSKITTLKSTDTTIIESGITFFTTIHDFLTTSVSSKSDETEFPELQWTTQSSFSTDYYTSKEISFPIETGYSYEPTYTTESMNDCSKFVCQNGGTCTNYTQGSKCHCAFGWKGKFCDEAEGIKVAAFKGRSYLLHSFGNYTHTRISFKIRTLANDGIIMYAHMSSSVYMTLYLQGGYLRFQFSCGIQTMLFSELKYSINTGFEIELALLLHLYEKGGIYNHCNGTVLLNGTLSMSGKQEVSFPKYLHMLSGVLYFGGIPSLIIHQVDLPIKQGITACMHSLSVNDISRDLYSQALDGLEVSECESLACLSNPCQNSATCIEIGQKWNCLCPSGYFGNMCEKSVCLNNPCKYGGSCIPYPGSGFICLCPLGKHGMFCDQDLEIGHPYFSSSISGLSSYTAYPLPGPIHHSFELHFRFIPSSLEQISLMVFIGQGHPHDSSSDHLAVSLIKGYVVLTWNLGSGPRRIFTPQAVLDSNQRKQIHTVKLGRSGQIGWLQVDNMPNVTGTSPGWLSQLNTKPVIYIGGHESQNFSGLPHDLPLHTGFSGCLFDVELRAGKVRLMIQRTRDAVGRNVGQCSTKHCNNSTCLHHGACMDHGATYTCLCQEGWFGAGCAIRYNPCDSSRHNCSEGSTCVPLSMGYECDCPLGRSGKFCQNDESLSDVGFSGHRSYLSIAPASLDLIETCIDIEIRPIASHGIILFSSQSQGPSTSFISLSLHGGVLELRLQPIGGQRRNGEILIVRSGQVIALGQWTRVRAGRYGRRIFLWVEGSVNAGTLLPGEILLPSHSPLYIGGVPDLSKLPSGAMAGLPVSLSGCVRKLWINWRSVTLDNHHIITARNIKDCDGTACGGDVCMNGGSCWLTPDNKPMCTCLQQYNGFRCENQVSCAEVGCENRGRCEKQGKKSQCHCPPGWSGPFCNIGVDYTAPHFSGNSYLIVDSIHGLSKREGEMGSPFDKRVDQNITYIYVNFSSAQYDGMLLWTTKGSNYLGLGLERGLIKVVWGKSHIDRNEVLLPGSIMADGAWHNLIIRCNEKDLNFWVDRTIIHSYKSNMTILTDGIFYLGGFPGERKVIEETNGSFNIRFSGCIKELAWNDNFSIVDFSKYEGENLRSCDMMYLFP</sequence>
<feature type="chain" id="PRO_5035279633" description="Protein eyes shut" evidence="7">
    <location>
        <begin position="21"/>
        <end position="1590"/>
    </location>
</feature>
<feature type="domain" description="Laminin G" evidence="8">
    <location>
        <begin position="1396"/>
        <end position="1583"/>
    </location>
</feature>
<dbReference type="GO" id="GO:0120035">
    <property type="term" value="P:regulation of plasma membrane bounded cell projection organization"/>
    <property type="evidence" value="ECO:0007669"/>
    <property type="project" value="UniProtKB-ARBA"/>
</dbReference>
<protein>
    <recommendedName>
        <fullName evidence="12">Protein eyes shut</fullName>
    </recommendedName>
</protein>
<dbReference type="GO" id="GO:0048646">
    <property type="term" value="P:anatomical structure formation involved in morphogenesis"/>
    <property type="evidence" value="ECO:0007669"/>
    <property type="project" value="UniProtKB-ARBA"/>
</dbReference>
<evidence type="ECO:0000256" key="7">
    <source>
        <dbReference type="SAM" id="SignalP"/>
    </source>
</evidence>
<feature type="signal peptide" evidence="7">
    <location>
        <begin position="1"/>
        <end position="20"/>
    </location>
</feature>